<dbReference type="Proteomes" id="UP000015101">
    <property type="component" value="Unassembled WGS sequence"/>
</dbReference>
<evidence type="ECO:0000313" key="7">
    <source>
        <dbReference type="EnsemblMetazoa" id="HelroP91231"/>
    </source>
</evidence>
<comment type="similarity">
    <text evidence="2 5">Belongs to the nucleoporin interacting component (NIC) family.</text>
</comment>
<evidence type="ECO:0000313" key="8">
    <source>
        <dbReference type="Proteomes" id="UP000015101"/>
    </source>
</evidence>
<accession>T1G814</accession>
<proteinExistence type="inferred from homology"/>
<protein>
    <recommendedName>
        <fullName evidence="5">Nuclear pore protein</fullName>
    </recommendedName>
</protein>
<keyword evidence="5" id="KW-0653">Protein transport</keyword>
<dbReference type="HOGENOM" id="CLU_011846_1_0_1"/>
<keyword evidence="5" id="KW-0811">Translocation</keyword>
<reference evidence="8" key="1">
    <citation type="submission" date="2012-12" db="EMBL/GenBank/DDBJ databases">
        <authorList>
            <person name="Hellsten U."/>
            <person name="Grimwood J."/>
            <person name="Chapman J.A."/>
            <person name="Shapiro H."/>
            <person name="Aerts A."/>
            <person name="Otillar R.P."/>
            <person name="Terry A.Y."/>
            <person name="Boore J.L."/>
            <person name="Simakov O."/>
            <person name="Marletaz F."/>
            <person name="Cho S.-J."/>
            <person name="Edsinger-Gonzales E."/>
            <person name="Havlak P."/>
            <person name="Kuo D.-H."/>
            <person name="Larsson T."/>
            <person name="Lv J."/>
            <person name="Arendt D."/>
            <person name="Savage R."/>
            <person name="Osoegawa K."/>
            <person name="de Jong P."/>
            <person name="Lindberg D.R."/>
            <person name="Seaver E.C."/>
            <person name="Weisblat D.A."/>
            <person name="Putnam N.H."/>
            <person name="Grigoriev I.V."/>
            <person name="Rokhsar D.S."/>
        </authorList>
    </citation>
    <scope>NUCLEOTIDE SEQUENCE</scope>
</reference>
<reference evidence="6 8" key="2">
    <citation type="journal article" date="2013" name="Nature">
        <title>Insights into bilaterian evolution from three spiralian genomes.</title>
        <authorList>
            <person name="Simakov O."/>
            <person name="Marletaz F."/>
            <person name="Cho S.J."/>
            <person name="Edsinger-Gonzales E."/>
            <person name="Havlak P."/>
            <person name="Hellsten U."/>
            <person name="Kuo D.H."/>
            <person name="Larsson T."/>
            <person name="Lv J."/>
            <person name="Arendt D."/>
            <person name="Savage R."/>
            <person name="Osoegawa K."/>
            <person name="de Jong P."/>
            <person name="Grimwood J."/>
            <person name="Chapman J.A."/>
            <person name="Shapiro H."/>
            <person name="Aerts A."/>
            <person name="Otillar R.P."/>
            <person name="Terry A.Y."/>
            <person name="Boore J.L."/>
            <person name="Grigoriev I.V."/>
            <person name="Lindberg D.R."/>
            <person name="Seaver E.C."/>
            <person name="Weisblat D.A."/>
            <person name="Putnam N.H."/>
            <person name="Rokhsar D.S."/>
        </authorList>
    </citation>
    <scope>NUCLEOTIDE SEQUENCE</scope>
</reference>
<evidence type="ECO:0000256" key="2">
    <source>
        <dbReference type="ARBA" id="ARBA00010186"/>
    </source>
</evidence>
<dbReference type="OrthoDB" id="1918363at2759"/>
<dbReference type="CTD" id="20217211"/>
<evidence type="ECO:0000256" key="1">
    <source>
        <dbReference type="ARBA" id="ARBA00004567"/>
    </source>
</evidence>
<dbReference type="InParanoid" id="T1G814"/>
<dbReference type="Pfam" id="PF04097">
    <property type="entry name" value="Nic96"/>
    <property type="match status" value="1"/>
</dbReference>
<dbReference type="GO" id="GO:0005643">
    <property type="term" value="C:nuclear pore"/>
    <property type="evidence" value="ECO:0000318"/>
    <property type="project" value="GO_Central"/>
</dbReference>
<keyword evidence="8" id="KW-1185">Reference proteome</keyword>
<dbReference type="InterPro" id="IPR007231">
    <property type="entry name" value="Nucleoporin_int_Nup93/Nic96"/>
</dbReference>
<dbReference type="GeneID" id="20217211"/>
<dbReference type="EMBL" id="KB097792">
    <property type="protein sequence ID" value="ESN89906.1"/>
    <property type="molecule type" value="Genomic_DNA"/>
</dbReference>
<keyword evidence="3 5" id="KW-0906">Nuclear pore complex</keyword>
<dbReference type="OMA" id="LLMCGQF"/>
<dbReference type="KEGG" id="hro:HELRODRAFT_91231"/>
<dbReference type="GO" id="GO:0016973">
    <property type="term" value="P:poly(A)+ mRNA export from nucleus"/>
    <property type="evidence" value="ECO:0000318"/>
    <property type="project" value="GO_Central"/>
</dbReference>
<keyword evidence="5" id="KW-0813">Transport</keyword>
<evidence type="ECO:0000256" key="3">
    <source>
        <dbReference type="ARBA" id="ARBA00023132"/>
    </source>
</evidence>
<reference evidence="7" key="3">
    <citation type="submission" date="2015-06" db="UniProtKB">
        <authorList>
            <consortium name="EnsemblMetazoa"/>
        </authorList>
    </citation>
    <scope>IDENTIFICATION</scope>
</reference>
<name>T1G814_HELRO</name>
<dbReference type="GO" id="GO:0006606">
    <property type="term" value="P:protein import into nucleus"/>
    <property type="evidence" value="ECO:0000318"/>
    <property type="project" value="GO_Central"/>
</dbReference>
<sequence>MSTGFDDLLNQTHKLRAEMEIGEDFPRIERNLVQIRDAAFKMATKTPSFNAEKTDIKAALLLSSRGYDVSKSTQKLESLNRTKTFEPLEPIKDVDIQAFLKNEYENAVLTAVEHTKKKTFEEATEAHWEMHEREWEKEKRKIMNSLVDLADENLDFSTVSEQSFSRTMPMDVSCRKVEEQMGDNVIYFVQIQQYNESSMKADARNVLLDAIKKLDDQNLQETWWMVDSLSSITGTSTNKFSSSHRSSPSYQSSLIRQSLSHLEKTNVKQMERLVSMNLQYAQRGGIPGTYNLIKSLFNIKFGAGGRGASYENDLIDGYPAWAFVYHCLRSGDKAAINQVINKSRNVIGDFANYLTEYTSSDDRRLSAGSEREVRLQYRRTISSSKDPYKRIVYCVVGRCDCNDDHADVATTTDDYLWLKLSQVVVALDSNDFSNTVDTLSLGQLQIMLFETYGENHFNASQDPLLYFRILMLVGLFEAAIEFLSRFDVYRDVSVHIAIVMNACNLLLLPANVNSHLLTRDQSDGHPIRRLNFARLIMLYASKFERSNPIKAVHYYYLLNDLTNQEGDNLFDSCISEVVINTREYDLLLGQLQLDGSRKPGLLDQLNVNVNKIIEKVAKELESTGQLNDAVILYDLCKNQTKVIDLLNKLLSQIISSPTRRSSDNIKKIAISVAERLQGSGTASIPNVATFHLLLDLMTFFSYYYENCIEDAYNVIKELKIISLTEDSLEDRLKNVGTLSDEVRRCLPNVLLATATIITQLFNRVIGPIVNDPATSNNLLRRYRYEMHCLVSFCGSMPYRMPADVTARLVQFEASIK</sequence>
<dbReference type="PANTHER" id="PTHR11225">
    <property type="entry name" value="NUCLEAR PORE COMPLEX PROTEIN NUP93 NUCLEOPORIN NUP93 DEAD EYE PROTEIN"/>
    <property type="match status" value="1"/>
</dbReference>
<dbReference type="STRING" id="6412.T1G814"/>
<keyword evidence="5" id="KW-0509">mRNA transport</keyword>
<dbReference type="FunCoup" id="T1G814">
    <property type="interactions" value="2375"/>
</dbReference>
<dbReference type="PANTHER" id="PTHR11225:SF4">
    <property type="entry name" value="NUCLEAR PORE COMPLEX PROTEIN NUP93"/>
    <property type="match status" value="1"/>
</dbReference>
<organism evidence="7 8">
    <name type="scientific">Helobdella robusta</name>
    <name type="common">Californian leech</name>
    <dbReference type="NCBI Taxonomy" id="6412"/>
    <lineage>
        <taxon>Eukaryota</taxon>
        <taxon>Metazoa</taxon>
        <taxon>Spiralia</taxon>
        <taxon>Lophotrochozoa</taxon>
        <taxon>Annelida</taxon>
        <taxon>Clitellata</taxon>
        <taxon>Hirudinea</taxon>
        <taxon>Rhynchobdellida</taxon>
        <taxon>Glossiphoniidae</taxon>
        <taxon>Helobdella</taxon>
    </lineage>
</organism>
<keyword evidence="4 5" id="KW-0539">Nucleus</keyword>
<gene>
    <name evidence="7" type="primary">20217211</name>
    <name evidence="6" type="ORF">HELRODRAFT_91231</name>
</gene>
<evidence type="ECO:0000256" key="5">
    <source>
        <dbReference type="RuleBase" id="RU364035"/>
    </source>
</evidence>
<dbReference type="eggNOG" id="KOG2168">
    <property type="taxonomic scope" value="Eukaryota"/>
</dbReference>
<evidence type="ECO:0000256" key="4">
    <source>
        <dbReference type="ARBA" id="ARBA00023242"/>
    </source>
</evidence>
<comment type="subcellular location">
    <subcellularLocation>
        <location evidence="1 5">Nucleus</location>
        <location evidence="1 5">Nuclear pore complex</location>
    </subcellularLocation>
</comment>
<keyword evidence="5" id="KW-0472">Membrane</keyword>
<dbReference type="RefSeq" id="XP_009031989.1">
    <property type="nucleotide sequence ID" value="XM_009033741.1"/>
</dbReference>
<dbReference type="EMBL" id="AMQM01008538">
    <property type="status" value="NOT_ANNOTATED_CDS"/>
    <property type="molecule type" value="Genomic_DNA"/>
</dbReference>
<evidence type="ECO:0000313" key="6">
    <source>
        <dbReference type="EMBL" id="ESN89906.1"/>
    </source>
</evidence>
<dbReference type="GO" id="GO:0017056">
    <property type="term" value="F:structural constituent of nuclear pore"/>
    <property type="evidence" value="ECO:0000318"/>
    <property type="project" value="GO_Central"/>
</dbReference>
<dbReference type="AlphaFoldDB" id="T1G814"/>
<dbReference type="EnsemblMetazoa" id="HelroT91231">
    <property type="protein sequence ID" value="HelroP91231"/>
    <property type="gene ID" value="HelroG91231"/>
</dbReference>